<feature type="region of interest" description="Disordered" evidence="1">
    <location>
        <begin position="323"/>
        <end position="358"/>
    </location>
</feature>
<name>A0AA39GSY8_SARSR</name>
<dbReference type="Gene3D" id="3.90.1200.10">
    <property type="match status" value="1"/>
</dbReference>
<accession>A0AA39GSY8</accession>
<protein>
    <recommendedName>
        <fullName evidence="2">Aminoglycoside phosphotransferase domain-containing protein</fullName>
    </recommendedName>
</protein>
<keyword evidence="4" id="KW-1185">Reference proteome</keyword>
<feature type="compositionally biased region" description="Basic and acidic residues" evidence="1">
    <location>
        <begin position="329"/>
        <end position="358"/>
    </location>
</feature>
<comment type="caution">
    <text evidence="3">The sequence shown here is derived from an EMBL/GenBank/DDBJ whole genome shotgun (WGS) entry which is preliminary data.</text>
</comment>
<evidence type="ECO:0000256" key="1">
    <source>
        <dbReference type="SAM" id="MobiDB-lite"/>
    </source>
</evidence>
<dbReference type="Proteomes" id="UP001175261">
    <property type="component" value="Unassembled WGS sequence"/>
</dbReference>
<dbReference type="InterPro" id="IPR011009">
    <property type="entry name" value="Kinase-like_dom_sf"/>
</dbReference>
<dbReference type="AlphaFoldDB" id="A0AA39GSY8"/>
<dbReference type="PANTHER" id="PTHR21310">
    <property type="entry name" value="AMINOGLYCOSIDE PHOSPHOTRANSFERASE-RELATED-RELATED"/>
    <property type="match status" value="1"/>
</dbReference>
<dbReference type="InterPro" id="IPR051678">
    <property type="entry name" value="AGP_Transferase"/>
</dbReference>
<dbReference type="CDD" id="cd05120">
    <property type="entry name" value="APH_ChoK_like"/>
    <property type="match status" value="1"/>
</dbReference>
<dbReference type="InterPro" id="IPR002575">
    <property type="entry name" value="Aminoglycoside_PTrfase"/>
</dbReference>
<feature type="domain" description="Aminoglycoside phosphotransferase" evidence="2">
    <location>
        <begin position="52"/>
        <end position="307"/>
    </location>
</feature>
<gene>
    <name evidence="3" type="ORF">NLU13_1027</name>
</gene>
<evidence type="ECO:0000313" key="4">
    <source>
        <dbReference type="Proteomes" id="UP001175261"/>
    </source>
</evidence>
<dbReference type="PANTHER" id="PTHR21310:SF13">
    <property type="entry name" value="AMINOGLYCOSIDE PHOSPHOTRANSFERASE DOMAIN-CONTAINING PROTEIN"/>
    <property type="match status" value="1"/>
</dbReference>
<evidence type="ECO:0000259" key="2">
    <source>
        <dbReference type="Pfam" id="PF01636"/>
    </source>
</evidence>
<evidence type="ECO:0000313" key="3">
    <source>
        <dbReference type="EMBL" id="KAK0391527.1"/>
    </source>
</evidence>
<proteinExistence type="predicted"/>
<dbReference type="Gene3D" id="3.30.200.20">
    <property type="entry name" value="Phosphorylase Kinase, domain 1"/>
    <property type="match status" value="1"/>
</dbReference>
<dbReference type="SUPFAM" id="SSF56112">
    <property type="entry name" value="Protein kinase-like (PK-like)"/>
    <property type="match status" value="1"/>
</dbReference>
<dbReference type="Pfam" id="PF01636">
    <property type="entry name" value="APH"/>
    <property type="match status" value="1"/>
</dbReference>
<organism evidence="3 4">
    <name type="scientific">Sarocladium strictum</name>
    <name type="common">Black bundle disease fungus</name>
    <name type="synonym">Acremonium strictum</name>
    <dbReference type="NCBI Taxonomy" id="5046"/>
    <lineage>
        <taxon>Eukaryota</taxon>
        <taxon>Fungi</taxon>
        <taxon>Dikarya</taxon>
        <taxon>Ascomycota</taxon>
        <taxon>Pezizomycotina</taxon>
        <taxon>Sordariomycetes</taxon>
        <taxon>Hypocreomycetidae</taxon>
        <taxon>Hypocreales</taxon>
        <taxon>Sarocladiaceae</taxon>
        <taxon>Sarocladium</taxon>
    </lineage>
</organism>
<dbReference type="EMBL" id="JAPDFR010000001">
    <property type="protein sequence ID" value="KAK0391527.1"/>
    <property type="molecule type" value="Genomic_DNA"/>
</dbReference>
<sequence length="435" mass="49641">MPSSPQEGLAWKQTTFDLVPVWTRDPSTAAIEHVCRKQLNMAPGDPCIASFHAEGLFNKVYLIRTAEQTFVMRVTLPVYPFFKTRAEVTTLRWVREHTKIPVPRVFGFDGSNDNEIGFEWILMEFMEGISARKQWRTMTMEQKVALAEQLAEFHLQLSIIGTDTTFKGIGSLQSSDSDMNADDCISDEAVAPGRLVSHEFFMGDHANYDIPRGPFGSTHEWLTTLLDIIIRHQSLVLEVCEDEDDRDDAEEILPVAQKLLALIPRIFPSECSTVESTALQHQDLSLNNILVGEKGQVTAVLDWECVSALPLWMLSQVPKFLDGEDREEEPQRDKYRDKTPAEAAEAEARRNEPDYQDDEGKNELYWIHRMDFETTQLRKVFRYRLKELCPVCEDADPLKLNFYQAVSQCDGIWVGKASRWADAVERGESIPFDDA</sequence>
<reference evidence="3" key="1">
    <citation type="submission" date="2022-10" db="EMBL/GenBank/DDBJ databases">
        <title>Determination and structural analysis of whole genome sequence of Sarocladium strictum F4-1.</title>
        <authorList>
            <person name="Hu L."/>
            <person name="Jiang Y."/>
        </authorList>
    </citation>
    <scope>NUCLEOTIDE SEQUENCE</scope>
    <source>
        <strain evidence="3">F4-1</strain>
    </source>
</reference>